<keyword evidence="7 9" id="KW-0472">Membrane</keyword>
<feature type="transmembrane region" description="Helical" evidence="9">
    <location>
        <begin position="623"/>
        <end position="644"/>
    </location>
</feature>
<evidence type="ECO:0000259" key="10">
    <source>
        <dbReference type="PROSITE" id="PS50893"/>
    </source>
</evidence>
<dbReference type="PROSITE" id="PS50893">
    <property type="entry name" value="ABC_TRANSPORTER_2"/>
    <property type="match status" value="2"/>
</dbReference>
<keyword evidence="12" id="KW-1185">Reference proteome</keyword>
<dbReference type="GO" id="GO:0016887">
    <property type="term" value="F:ATP hydrolysis activity"/>
    <property type="evidence" value="ECO:0007669"/>
    <property type="project" value="InterPro"/>
</dbReference>
<dbReference type="PANTHER" id="PTHR48041:SF119">
    <property type="entry name" value="ROA1P"/>
    <property type="match status" value="1"/>
</dbReference>
<feature type="transmembrane region" description="Helical" evidence="9">
    <location>
        <begin position="1096"/>
        <end position="1124"/>
    </location>
</feature>
<feature type="transmembrane region" description="Helical" evidence="9">
    <location>
        <begin position="1056"/>
        <end position="1075"/>
    </location>
</feature>
<dbReference type="SMART" id="SM00382">
    <property type="entry name" value="AAA"/>
    <property type="match status" value="2"/>
</dbReference>
<dbReference type="GO" id="GO:0140359">
    <property type="term" value="F:ABC-type transporter activity"/>
    <property type="evidence" value="ECO:0007669"/>
    <property type="project" value="InterPro"/>
</dbReference>
<dbReference type="Pfam" id="PF19055">
    <property type="entry name" value="ABC2_membrane_7"/>
    <property type="match status" value="1"/>
</dbReference>
<keyword evidence="2" id="KW-0813">Transport</keyword>
<feature type="transmembrane region" description="Helical" evidence="9">
    <location>
        <begin position="1136"/>
        <end position="1158"/>
    </location>
</feature>
<comment type="subcellular location">
    <subcellularLocation>
        <location evidence="1">Membrane</location>
        <topology evidence="1">Multi-pass membrane protein</topology>
    </subcellularLocation>
</comment>
<feature type="transmembrane region" description="Helical" evidence="9">
    <location>
        <begin position="1170"/>
        <end position="1188"/>
    </location>
</feature>
<gene>
    <name evidence="11" type="ORF">K491DRAFT_767796</name>
</gene>
<keyword evidence="3 9" id="KW-0812">Transmembrane</keyword>
<evidence type="ECO:0000313" key="11">
    <source>
        <dbReference type="EMBL" id="KAF2656327.1"/>
    </source>
</evidence>
<dbReference type="Gene3D" id="3.40.50.300">
    <property type="entry name" value="P-loop containing nucleotide triphosphate hydrolases"/>
    <property type="match status" value="2"/>
</dbReference>
<dbReference type="Proteomes" id="UP000799324">
    <property type="component" value="Unassembled WGS sequence"/>
</dbReference>
<sequence length="1281" mass="141090">MADSKRKMSKEVYMEIESIGAEGSIRSGIQLRDVAPVDVQVRNLSVTVEPNSSTVGSLERILTRKSKPKDAEHGKPSISILDNVSVDMPRGSLTAIIGASGSGKTTLLDVLAKRLDESTMQIGGSVNFTGPVDQDVRCAYVMQQDSLFPSLTVRQTLQYAAELRLRDVTSAEERNLIVEQTILELSLKECASTRIGSSASKGCSGGEKRRTSIGVQLLQNPSVLFCDEVTTGLDSTSAFQVVQTLKSFAQRGRTVVMTIHQPRSEIWELFDRVVVLSKGSCIYEGNTKDCLRYFKGLGYEPPPFVNPAEWLIELAAIDNRALGSGKDDLERFHRIKSSWAKHQAEKFSGECLVTPVSRVTSLGRSPKVAAWKQFSAMTRRSMVVTLKDPKGLIGTIAEAIIVGVVLGGAFFQLDDSLQGIRSRQGAFFTAAAVQGYLMLVYEVNRCCEEVPIFDREHGEGVVDVIPFVLSRRAAKALEDILTAFLYSIIFYFMVGLRPGADHYFTFFAMVLLIQLAAVSIAFFAVSISRSFANSVMVTFAIFGASNFAGGCFIPANQLPVYVGWLKWISYIFYAYGAFNNNEFAGRTLPCQSSLSPNDPKCVEYSGTYQLRISDISLSLVQQFMAMIGLIGMFTIVTVLILFFFPIRIKMSKKRQTTVTSVSLPEGYSKVSDAKTGTRPVISLERLSLDVLHKRPWGTSPGNISILKPVSSVFEPGKLNVIMGPSGSGKTTLLSSLAGRLRNSLTMRYKLGGDIFFNGTVLKSGKLASMVSFVTQEDDGLFPCLTVRETLRFAAALSLPCLSLHEKYQRAEDILLRMGLKDCADTLVGNALVKGLSGGEKRRVSIAIQLLTAPEVLLLDEPTSGLDHFTAQSILQLLAELAAEGCTVILTIHQNRSDLAGTNVLLLARGGYVTYSGRGEDMLSHFRDAGYDCGTQTNPADFVLDLITIDLRDSEREAETRKRAEKLIFMWSDQTSNSEGDDGITPSKRAYESSEDEAHRVKSTASFSTAFPILYQRSALNLWRERSAMIARIMNVVPYGILIALFFAPLHTDYQAVLTRLGLVQLICFLYFIGTLNNTAHFPLERAVMNQEVEERAYSVAPFFVSFTLLELPFTIIASLLAAAIAAFPLGVRSAEIYFAIFFDTFALVSCGESLALALNSVISDSGLTLSITNMFICVAQTMAGILSVDMPRFLKVINYVSPLPYVCRNLMPYFFRGVVFDCPLDDKLSGRNCVQTKGDDILRLYDFDRNPRIQLAILAGVVVGYRGFAFVVLYLRRKSWK</sequence>
<dbReference type="InterPro" id="IPR003593">
    <property type="entry name" value="AAA+_ATPase"/>
</dbReference>
<feature type="domain" description="ABC transporter" evidence="10">
    <location>
        <begin position="66"/>
        <end position="303"/>
    </location>
</feature>
<feature type="domain" description="ABC transporter" evidence="10">
    <location>
        <begin position="686"/>
        <end position="934"/>
    </location>
</feature>
<accession>A0A6A6TAJ2</accession>
<dbReference type="GO" id="GO:0016020">
    <property type="term" value="C:membrane"/>
    <property type="evidence" value="ECO:0007669"/>
    <property type="project" value="UniProtKB-SubCell"/>
</dbReference>
<dbReference type="InterPro" id="IPR043926">
    <property type="entry name" value="ABCG_dom"/>
</dbReference>
<dbReference type="InterPro" id="IPR050352">
    <property type="entry name" value="ABCG_transporters"/>
</dbReference>
<feature type="transmembrane region" description="Helical" evidence="9">
    <location>
        <begin position="503"/>
        <end position="525"/>
    </location>
</feature>
<evidence type="ECO:0000256" key="2">
    <source>
        <dbReference type="ARBA" id="ARBA00022448"/>
    </source>
</evidence>
<dbReference type="EMBL" id="MU004337">
    <property type="protein sequence ID" value="KAF2656327.1"/>
    <property type="molecule type" value="Genomic_DNA"/>
</dbReference>
<feature type="region of interest" description="Disordered" evidence="8">
    <location>
        <begin position="974"/>
        <end position="995"/>
    </location>
</feature>
<evidence type="ECO:0000256" key="8">
    <source>
        <dbReference type="SAM" id="MobiDB-lite"/>
    </source>
</evidence>
<dbReference type="Pfam" id="PF01061">
    <property type="entry name" value="ABC2_membrane"/>
    <property type="match status" value="2"/>
</dbReference>
<dbReference type="SUPFAM" id="SSF52540">
    <property type="entry name" value="P-loop containing nucleoside triphosphate hydrolases"/>
    <property type="match status" value="2"/>
</dbReference>
<evidence type="ECO:0000256" key="3">
    <source>
        <dbReference type="ARBA" id="ARBA00022692"/>
    </source>
</evidence>
<keyword evidence="5" id="KW-0067">ATP-binding</keyword>
<dbReference type="InterPro" id="IPR027417">
    <property type="entry name" value="P-loop_NTPase"/>
</dbReference>
<dbReference type="PROSITE" id="PS00211">
    <property type="entry name" value="ABC_TRANSPORTER_1"/>
    <property type="match status" value="1"/>
</dbReference>
<dbReference type="OrthoDB" id="66620at2759"/>
<dbReference type="InterPro" id="IPR003439">
    <property type="entry name" value="ABC_transporter-like_ATP-bd"/>
</dbReference>
<name>A0A6A6TAJ2_9PLEO</name>
<feature type="transmembrane region" description="Helical" evidence="9">
    <location>
        <begin position="1253"/>
        <end position="1275"/>
    </location>
</feature>
<evidence type="ECO:0000256" key="7">
    <source>
        <dbReference type="ARBA" id="ARBA00023136"/>
    </source>
</evidence>
<reference evidence="11" key="1">
    <citation type="journal article" date="2020" name="Stud. Mycol.">
        <title>101 Dothideomycetes genomes: a test case for predicting lifestyles and emergence of pathogens.</title>
        <authorList>
            <person name="Haridas S."/>
            <person name="Albert R."/>
            <person name="Binder M."/>
            <person name="Bloem J."/>
            <person name="Labutti K."/>
            <person name="Salamov A."/>
            <person name="Andreopoulos B."/>
            <person name="Baker S."/>
            <person name="Barry K."/>
            <person name="Bills G."/>
            <person name="Bluhm B."/>
            <person name="Cannon C."/>
            <person name="Castanera R."/>
            <person name="Culley D."/>
            <person name="Daum C."/>
            <person name="Ezra D."/>
            <person name="Gonzalez J."/>
            <person name="Henrissat B."/>
            <person name="Kuo A."/>
            <person name="Liang C."/>
            <person name="Lipzen A."/>
            <person name="Lutzoni F."/>
            <person name="Magnuson J."/>
            <person name="Mondo S."/>
            <person name="Nolan M."/>
            <person name="Ohm R."/>
            <person name="Pangilinan J."/>
            <person name="Park H.-J."/>
            <person name="Ramirez L."/>
            <person name="Alfaro M."/>
            <person name="Sun H."/>
            <person name="Tritt A."/>
            <person name="Yoshinaga Y."/>
            <person name="Zwiers L.-H."/>
            <person name="Turgeon B."/>
            <person name="Goodwin S."/>
            <person name="Spatafora J."/>
            <person name="Crous P."/>
            <person name="Grigoriev I."/>
        </authorList>
    </citation>
    <scope>NUCLEOTIDE SEQUENCE</scope>
    <source>
        <strain evidence="11">CBS 122681</strain>
    </source>
</reference>
<evidence type="ECO:0000256" key="9">
    <source>
        <dbReference type="SAM" id="Phobius"/>
    </source>
</evidence>
<evidence type="ECO:0000256" key="5">
    <source>
        <dbReference type="ARBA" id="ARBA00022840"/>
    </source>
</evidence>
<organism evidence="11 12">
    <name type="scientific">Lophiostoma macrostomum CBS 122681</name>
    <dbReference type="NCBI Taxonomy" id="1314788"/>
    <lineage>
        <taxon>Eukaryota</taxon>
        <taxon>Fungi</taxon>
        <taxon>Dikarya</taxon>
        <taxon>Ascomycota</taxon>
        <taxon>Pezizomycotina</taxon>
        <taxon>Dothideomycetes</taxon>
        <taxon>Pleosporomycetidae</taxon>
        <taxon>Pleosporales</taxon>
        <taxon>Lophiostomataceae</taxon>
        <taxon>Lophiostoma</taxon>
    </lineage>
</organism>
<dbReference type="GO" id="GO:0005524">
    <property type="term" value="F:ATP binding"/>
    <property type="evidence" value="ECO:0007669"/>
    <property type="project" value="UniProtKB-KW"/>
</dbReference>
<feature type="transmembrane region" description="Helical" evidence="9">
    <location>
        <begin position="480"/>
        <end position="497"/>
    </location>
</feature>
<feature type="transmembrane region" description="Helical" evidence="9">
    <location>
        <begin position="1032"/>
        <end position="1050"/>
    </location>
</feature>
<protein>
    <submittedName>
        <fullName evidence="11">Pleiotropic drug resistance protein</fullName>
    </submittedName>
</protein>
<proteinExistence type="predicted"/>
<evidence type="ECO:0000256" key="1">
    <source>
        <dbReference type="ARBA" id="ARBA00004141"/>
    </source>
</evidence>
<feature type="transmembrane region" description="Helical" evidence="9">
    <location>
        <begin position="537"/>
        <end position="555"/>
    </location>
</feature>
<dbReference type="Pfam" id="PF00005">
    <property type="entry name" value="ABC_tran"/>
    <property type="match status" value="2"/>
</dbReference>
<dbReference type="PANTHER" id="PTHR48041">
    <property type="entry name" value="ABC TRANSPORTER G FAMILY MEMBER 28"/>
    <property type="match status" value="1"/>
</dbReference>
<evidence type="ECO:0000256" key="6">
    <source>
        <dbReference type="ARBA" id="ARBA00022989"/>
    </source>
</evidence>
<keyword evidence="6 9" id="KW-1133">Transmembrane helix</keyword>
<dbReference type="InterPro" id="IPR017871">
    <property type="entry name" value="ABC_transporter-like_CS"/>
</dbReference>
<feature type="transmembrane region" description="Helical" evidence="9">
    <location>
        <begin position="392"/>
        <end position="413"/>
    </location>
</feature>
<evidence type="ECO:0000313" key="12">
    <source>
        <dbReference type="Proteomes" id="UP000799324"/>
    </source>
</evidence>
<evidence type="ECO:0000256" key="4">
    <source>
        <dbReference type="ARBA" id="ARBA00022741"/>
    </source>
</evidence>
<keyword evidence="4" id="KW-0547">Nucleotide-binding</keyword>
<dbReference type="InterPro" id="IPR013525">
    <property type="entry name" value="ABC2_TM"/>
</dbReference>